<dbReference type="PANTHER" id="PTHR38479">
    <property type="entry name" value="LMO0824 PROTEIN"/>
    <property type="match status" value="1"/>
</dbReference>
<dbReference type="OrthoDB" id="9148135at2"/>
<protein>
    <submittedName>
        <fullName evidence="1">Winged helix DNA-binding domain-containing protein</fullName>
    </submittedName>
</protein>
<dbReference type="Pfam" id="PF06224">
    <property type="entry name" value="AlkZ-like"/>
    <property type="match status" value="1"/>
</dbReference>
<dbReference type="GO" id="GO:0003677">
    <property type="term" value="F:DNA binding"/>
    <property type="evidence" value="ECO:0007669"/>
    <property type="project" value="UniProtKB-KW"/>
</dbReference>
<accession>A0A5C8Z3P0</accession>
<dbReference type="AlphaFoldDB" id="A0A5C8Z3P0"/>
<comment type="caution">
    <text evidence="1">The sequence shown here is derived from an EMBL/GenBank/DDBJ whole genome shotgun (WGS) entry which is preliminary data.</text>
</comment>
<dbReference type="PANTHER" id="PTHR38479:SF2">
    <property type="entry name" value="WINGED HELIX DNA-BINDING DOMAIN-CONTAINING PROTEIN"/>
    <property type="match status" value="1"/>
</dbReference>
<proteinExistence type="predicted"/>
<evidence type="ECO:0000313" key="1">
    <source>
        <dbReference type="EMBL" id="TXR51801.1"/>
    </source>
</evidence>
<keyword evidence="1" id="KW-0238">DNA-binding</keyword>
<evidence type="ECO:0000313" key="2">
    <source>
        <dbReference type="Proteomes" id="UP000321234"/>
    </source>
</evidence>
<dbReference type="InterPro" id="IPR009351">
    <property type="entry name" value="AlkZ-like"/>
</dbReference>
<dbReference type="RefSeq" id="WP_147928362.1">
    <property type="nucleotide sequence ID" value="NZ_VKAC01000017.1"/>
</dbReference>
<dbReference type="Proteomes" id="UP000321234">
    <property type="component" value="Unassembled WGS sequence"/>
</dbReference>
<gene>
    <name evidence="1" type="ORF">FMM08_21330</name>
</gene>
<organism evidence="1 2">
    <name type="scientific">Quadrisphaera setariae</name>
    <dbReference type="NCBI Taxonomy" id="2593304"/>
    <lineage>
        <taxon>Bacteria</taxon>
        <taxon>Bacillati</taxon>
        <taxon>Actinomycetota</taxon>
        <taxon>Actinomycetes</taxon>
        <taxon>Kineosporiales</taxon>
        <taxon>Kineosporiaceae</taxon>
        <taxon>Quadrisphaera</taxon>
    </lineage>
</organism>
<reference evidence="1 2" key="1">
    <citation type="submission" date="2019-07" db="EMBL/GenBank/DDBJ databases">
        <title>Quadrisphaera sp. strain DD2A genome sequencing and assembly.</title>
        <authorList>
            <person name="Kim I."/>
        </authorList>
    </citation>
    <scope>NUCLEOTIDE SEQUENCE [LARGE SCALE GENOMIC DNA]</scope>
    <source>
        <strain evidence="1 2">DD2A</strain>
    </source>
</reference>
<sequence>MPDAVPAPVADLTAEDVARLRLVSQRLVPHPVLGLPPDPVAAVAHLLAVQAQDLPAAHVAVASRTAARGAAAVRAALDGGALVRTWPMRGTLHLLTAADAGWMTRLLGPRALRAAAKRWLDVGLDDAAFERARAVARERLADGPASRDELGSAWTEAGFEPGTSTTYRLLNGLATRGELVLGPVRGGDQLVVRADAWLPAGARREDEPDEVLLAELAARYVASHGPASVPDLVRWTFLTTGVVRRAVAAAHAAGRLVAVTCEGRTLLGGPDLVDLVADLDAVREATRGVLLTAAFDELVLGYADRTATLAAELEVLVVPGGNGMFKPVVVADGRAVGTWARAGSKRDRLVVTPFAEPFPAGVAAACQEAFSALPLPPPGR</sequence>
<keyword evidence="2" id="KW-1185">Reference proteome</keyword>
<dbReference type="EMBL" id="VKAC01000017">
    <property type="protein sequence ID" value="TXR51801.1"/>
    <property type="molecule type" value="Genomic_DNA"/>
</dbReference>
<name>A0A5C8Z3P0_9ACTN</name>